<dbReference type="STRING" id="97972.A0A2V1DNU3"/>
<evidence type="ECO:0000313" key="3">
    <source>
        <dbReference type="Proteomes" id="UP000244855"/>
    </source>
</evidence>
<dbReference type="InterPro" id="IPR036291">
    <property type="entry name" value="NAD(P)-bd_dom_sf"/>
</dbReference>
<dbReference type="AlphaFoldDB" id="A0A2V1DNU3"/>
<dbReference type="InterPro" id="IPR020843">
    <property type="entry name" value="ER"/>
</dbReference>
<keyword evidence="3" id="KW-1185">Reference proteome</keyword>
<dbReference type="Proteomes" id="UP000244855">
    <property type="component" value="Unassembled WGS sequence"/>
</dbReference>
<dbReference type="GO" id="GO:0005739">
    <property type="term" value="C:mitochondrion"/>
    <property type="evidence" value="ECO:0007669"/>
    <property type="project" value="TreeGrafter"/>
</dbReference>
<dbReference type="InterPro" id="IPR011032">
    <property type="entry name" value="GroES-like_sf"/>
</dbReference>
<reference evidence="2 3" key="1">
    <citation type="journal article" date="2018" name="Sci. Rep.">
        <title>Comparative genomics provides insights into the lifestyle and reveals functional heterogeneity of dark septate endophytic fungi.</title>
        <authorList>
            <person name="Knapp D.G."/>
            <person name="Nemeth J.B."/>
            <person name="Barry K."/>
            <person name="Hainaut M."/>
            <person name="Henrissat B."/>
            <person name="Johnson J."/>
            <person name="Kuo A."/>
            <person name="Lim J.H.P."/>
            <person name="Lipzen A."/>
            <person name="Nolan M."/>
            <person name="Ohm R.A."/>
            <person name="Tamas L."/>
            <person name="Grigoriev I.V."/>
            <person name="Spatafora J.W."/>
            <person name="Nagy L.G."/>
            <person name="Kovacs G.M."/>
        </authorList>
    </citation>
    <scope>NUCLEOTIDE SEQUENCE [LARGE SCALE GENOMIC DNA]</scope>
    <source>
        <strain evidence="2 3">DSE2036</strain>
    </source>
</reference>
<dbReference type="InterPro" id="IPR013154">
    <property type="entry name" value="ADH-like_N"/>
</dbReference>
<feature type="domain" description="Enoyl reductase (ER)" evidence="1">
    <location>
        <begin position="14"/>
        <end position="333"/>
    </location>
</feature>
<dbReference type="Pfam" id="PF08240">
    <property type="entry name" value="ADH_N"/>
    <property type="match status" value="1"/>
</dbReference>
<dbReference type="Gene3D" id="3.40.50.720">
    <property type="entry name" value="NAD(P)-binding Rossmann-like Domain"/>
    <property type="match status" value="1"/>
</dbReference>
<dbReference type="InterPro" id="IPR050700">
    <property type="entry name" value="YIM1/Zinc_Alcohol_DH_Fams"/>
</dbReference>
<evidence type="ECO:0000313" key="2">
    <source>
        <dbReference type="EMBL" id="PVH99882.1"/>
    </source>
</evidence>
<dbReference type="Pfam" id="PF13602">
    <property type="entry name" value="ADH_zinc_N_2"/>
    <property type="match status" value="1"/>
</dbReference>
<sequence>MTHSITAWTHSRGGYPTALQLTKIPLSTTPLHPTEILVRVKAAALNPVDIQLLSFPLLPYVPNAIIPSHKGMGEDFSGIVEQAGSDSAFNPGDEVFGLIFLLPHGSLQEVMRIDTAGTNAVVRKPAEWNWEQAAAVPLVWLTARTMIDKIESYVPSQGGKVAVLGGSSSTGMYAVHLAKQRGYNVVATCSAAKEDFVRSMGADETIDYQKENVPEKLRSFAPDAVLDCVGGTESIGIAKRYVTVVGDKTNRLALGGSLTYLTHPRMILRSLLGMIGLAPSYICINLSFQREWLEEVVRLPREKIVIDSTFKFDQVREAYERLNTGRTMGKVVVRVE</sequence>
<protein>
    <submittedName>
        <fullName evidence="2">NAD(P)-binding protein</fullName>
    </submittedName>
</protein>
<dbReference type="OrthoDB" id="201656at2759"/>
<dbReference type="SUPFAM" id="SSF50129">
    <property type="entry name" value="GroES-like"/>
    <property type="match status" value="1"/>
</dbReference>
<dbReference type="PANTHER" id="PTHR11695:SF294">
    <property type="entry name" value="RETICULON-4-INTERACTING PROTEIN 1, MITOCHONDRIAL"/>
    <property type="match status" value="1"/>
</dbReference>
<accession>A0A2V1DNU3</accession>
<dbReference type="SUPFAM" id="SSF51735">
    <property type="entry name" value="NAD(P)-binding Rossmann-fold domains"/>
    <property type="match status" value="1"/>
</dbReference>
<organism evidence="2 3">
    <name type="scientific">Periconia macrospinosa</name>
    <dbReference type="NCBI Taxonomy" id="97972"/>
    <lineage>
        <taxon>Eukaryota</taxon>
        <taxon>Fungi</taxon>
        <taxon>Dikarya</taxon>
        <taxon>Ascomycota</taxon>
        <taxon>Pezizomycotina</taxon>
        <taxon>Dothideomycetes</taxon>
        <taxon>Pleosporomycetidae</taxon>
        <taxon>Pleosporales</taxon>
        <taxon>Massarineae</taxon>
        <taxon>Periconiaceae</taxon>
        <taxon>Periconia</taxon>
    </lineage>
</organism>
<dbReference type="EMBL" id="KZ805383">
    <property type="protein sequence ID" value="PVH99882.1"/>
    <property type="molecule type" value="Genomic_DNA"/>
</dbReference>
<name>A0A2V1DNU3_9PLEO</name>
<dbReference type="Gene3D" id="3.90.180.10">
    <property type="entry name" value="Medium-chain alcohol dehydrogenases, catalytic domain"/>
    <property type="match status" value="1"/>
</dbReference>
<dbReference type="SMART" id="SM00829">
    <property type="entry name" value="PKS_ER"/>
    <property type="match status" value="1"/>
</dbReference>
<dbReference type="CDD" id="cd08267">
    <property type="entry name" value="MDR1"/>
    <property type="match status" value="1"/>
</dbReference>
<dbReference type="GO" id="GO:0016491">
    <property type="term" value="F:oxidoreductase activity"/>
    <property type="evidence" value="ECO:0007669"/>
    <property type="project" value="InterPro"/>
</dbReference>
<gene>
    <name evidence="2" type="ORF">DM02DRAFT_614708</name>
</gene>
<dbReference type="PANTHER" id="PTHR11695">
    <property type="entry name" value="ALCOHOL DEHYDROGENASE RELATED"/>
    <property type="match status" value="1"/>
</dbReference>
<proteinExistence type="predicted"/>
<evidence type="ECO:0000259" key="1">
    <source>
        <dbReference type="SMART" id="SM00829"/>
    </source>
</evidence>